<keyword evidence="3" id="KW-0479">Metal-binding</keyword>
<dbReference type="Gene3D" id="3.40.50.150">
    <property type="entry name" value="Vaccinia Virus protein VP39"/>
    <property type="match status" value="1"/>
</dbReference>
<dbReference type="Proteomes" id="UP000250321">
    <property type="component" value="Unassembled WGS sequence"/>
</dbReference>
<comment type="caution">
    <text evidence="5">The sequence shown here is derived from an EMBL/GenBank/DDBJ whole genome shotgun (WGS) entry which is preliminary data.</text>
</comment>
<dbReference type="PANTHER" id="PTHR31009">
    <property type="entry name" value="S-ADENOSYL-L-METHIONINE:CARBOXYL METHYLTRANSFERASE FAMILY PROTEIN"/>
    <property type="match status" value="1"/>
</dbReference>
<gene>
    <name evidence="5" type="ORF">Pyn_36922</name>
</gene>
<evidence type="ECO:0000256" key="1">
    <source>
        <dbReference type="ARBA" id="ARBA00022603"/>
    </source>
</evidence>
<dbReference type="GO" id="GO:0032259">
    <property type="term" value="P:methylation"/>
    <property type="evidence" value="ECO:0007669"/>
    <property type="project" value="UniProtKB-KW"/>
</dbReference>
<keyword evidence="1 5" id="KW-0489">Methyltransferase</keyword>
<proteinExistence type="predicted"/>
<evidence type="ECO:0000256" key="3">
    <source>
        <dbReference type="ARBA" id="ARBA00022723"/>
    </source>
</evidence>
<dbReference type="STRING" id="2094558.A0A314YHU9"/>
<dbReference type="InterPro" id="IPR042086">
    <property type="entry name" value="MeTrfase_capping"/>
</dbReference>
<evidence type="ECO:0000313" key="5">
    <source>
        <dbReference type="EMBL" id="PQQ03874.1"/>
    </source>
</evidence>
<dbReference type="Pfam" id="PF03492">
    <property type="entry name" value="Methyltransf_7"/>
    <property type="match status" value="1"/>
</dbReference>
<keyword evidence="2 5" id="KW-0808">Transferase</keyword>
<dbReference type="GO" id="GO:0046872">
    <property type="term" value="F:metal ion binding"/>
    <property type="evidence" value="ECO:0007669"/>
    <property type="project" value="UniProtKB-KW"/>
</dbReference>
<organism evidence="5 6">
    <name type="scientific">Prunus yedoensis var. nudiflora</name>
    <dbReference type="NCBI Taxonomy" id="2094558"/>
    <lineage>
        <taxon>Eukaryota</taxon>
        <taxon>Viridiplantae</taxon>
        <taxon>Streptophyta</taxon>
        <taxon>Embryophyta</taxon>
        <taxon>Tracheophyta</taxon>
        <taxon>Spermatophyta</taxon>
        <taxon>Magnoliopsida</taxon>
        <taxon>eudicotyledons</taxon>
        <taxon>Gunneridae</taxon>
        <taxon>Pentapetalae</taxon>
        <taxon>rosids</taxon>
        <taxon>fabids</taxon>
        <taxon>Rosales</taxon>
        <taxon>Rosaceae</taxon>
        <taxon>Amygdaloideae</taxon>
        <taxon>Amygdaleae</taxon>
        <taxon>Prunus</taxon>
    </lineage>
</organism>
<dbReference type="InterPro" id="IPR005299">
    <property type="entry name" value="MeTrfase_7"/>
</dbReference>
<evidence type="ECO:0000256" key="4">
    <source>
        <dbReference type="ARBA" id="ARBA00022842"/>
    </source>
</evidence>
<accession>A0A314YHU9</accession>
<dbReference type="SUPFAM" id="SSF53335">
    <property type="entry name" value="S-adenosyl-L-methionine-dependent methyltransferases"/>
    <property type="match status" value="1"/>
</dbReference>
<dbReference type="EMBL" id="PJQY01001299">
    <property type="protein sequence ID" value="PQQ03874.1"/>
    <property type="molecule type" value="Genomic_DNA"/>
</dbReference>
<sequence length="411" mass="45198">MEVNQILHMNKGDGENGYAQNSQVQGKILSVAKPIIHEAVLEIMSSNNIERMGIADLGCSSGPNTLLPISYIMDAIHAKRSSLGLQLSPSSTTEFRVYLNDLFSNDFNAICMSLPAFYNNLKQEKGPEFGSVFVSAVPGSFHGRLFPAKTLHFVHSSCSIHWLSRVPPALSNTPAETAGSALNKGKIYISKTSPQCVLDAYSLQFHVDFSSFLKSRAEEVVGGGRMVLSLLGRPSSDPTTRESCDQWELLAHALMTLVSEGLIEEEKVDAFNIPYYAPCAEELKLEVQKEGSFVMDRVEAFEIDRDAGGGESDDMVASGQRVAKSIRVVAESMLESHFGKDIMDHLFRKYAELLGDHLSKFRTKYINLFTVILRYPRQVSRDILCLSNPRLGGGVTFVSINHSGAFYGSAP</sequence>
<name>A0A314YHU9_PRUYE</name>
<dbReference type="Gene3D" id="1.10.1200.270">
    <property type="entry name" value="Methyltransferase, alpha-helical capping domain"/>
    <property type="match status" value="1"/>
</dbReference>
<dbReference type="AlphaFoldDB" id="A0A314YHU9"/>
<evidence type="ECO:0000313" key="6">
    <source>
        <dbReference type="Proteomes" id="UP000250321"/>
    </source>
</evidence>
<keyword evidence="4" id="KW-0460">Magnesium</keyword>
<evidence type="ECO:0000256" key="2">
    <source>
        <dbReference type="ARBA" id="ARBA00022679"/>
    </source>
</evidence>
<dbReference type="GO" id="GO:0008168">
    <property type="term" value="F:methyltransferase activity"/>
    <property type="evidence" value="ECO:0007669"/>
    <property type="project" value="UniProtKB-KW"/>
</dbReference>
<reference evidence="5 6" key="1">
    <citation type="submission" date="2018-02" db="EMBL/GenBank/DDBJ databases">
        <title>Draft genome of wild Prunus yedoensis var. nudiflora.</title>
        <authorList>
            <person name="Baek S."/>
            <person name="Kim J.-H."/>
            <person name="Choi K."/>
            <person name="Kim G.-B."/>
            <person name="Cho A."/>
            <person name="Jang H."/>
            <person name="Shin C.-H."/>
            <person name="Yu H.-J."/>
            <person name="Mun J.-H."/>
        </authorList>
    </citation>
    <scope>NUCLEOTIDE SEQUENCE [LARGE SCALE GENOMIC DNA]</scope>
    <source>
        <strain evidence="6">cv. Jeju island</strain>
        <tissue evidence="5">Leaf</tissue>
    </source>
</reference>
<dbReference type="InterPro" id="IPR029063">
    <property type="entry name" value="SAM-dependent_MTases_sf"/>
</dbReference>
<protein>
    <submittedName>
        <fullName evidence="5">Jasmonate O-methyltransferase</fullName>
    </submittedName>
</protein>
<keyword evidence="6" id="KW-1185">Reference proteome</keyword>
<dbReference type="OrthoDB" id="1523883at2759"/>